<organism evidence="1 2">
    <name type="scientific">Actinoplanes teichomyceticus</name>
    <dbReference type="NCBI Taxonomy" id="1867"/>
    <lineage>
        <taxon>Bacteria</taxon>
        <taxon>Bacillati</taxon>
        <taxon>Actinomycetota</taxon>
        <taxon>Actinomycetes</taxon>
        <taxon>Micromonosporales</taxon>
        <taxon>Micromonosporaceae</taxon>
        <taxon>Actinoplanes</taxon>
    </lineage>
</organism>
<gene>
    <name evidence="1" type="ORF">FHX34_1021342</name>
</gene>
<keyword evidence="2" id="KW-1185">Reference proteome</keyword>
<protein>
    <submittedName>
        <fullName evidence="1">Uncharacterized protein</fullName>
    </submittedName>
</protein>
<reference evidence="1 2" key="1">
    <citation type="submission" date="2019-06" db="EMBL/GenBank/DDBJ databases">
        <title>Sequencing the genomes of 1000 actinobacteria strains.</title>
        <authorList>
            <person name="Klenk H.-P."/>
        </authorList>
    </citation>
    <scope>NUCLEOTIDE SEQUENCE [LARGE SCALE GENOMIC DNA]</scope>
    <source>
        <strain evidence="1 2">DSM 43866</strain>
    </source>
</reference>
<comment type="caution">
    <text evidence="1">The sequence shown here is derived from an EMBL/GenBank/DDBJ whole genome shotgun (WGS) entry which is preliminary data.</text>
</comment>
<evidence type="ECO:0000313" key="1">
    <source>
        <dbReference type="EMBL" id="TWG24781.1"/>
    </source>
</evidence>
<dbReference type="Proteomes" id="UP000320239">
    <property type="component" value="Unassembled WGS sequence"/>
</dbReference>
<name>A0A561WLP3_ACTTI</name>
<proteinExistence type="predicted"/>
<dbReference type="RefSeq" id="WP_164465929.1">
    <property type="nucleotide sequence ID" value="NZ_BOMX01000107.1"/>
</dbReference>
<dbReference type="AlphaFoldDB" id="A0A561WLP3"/>
<dbReference type="EMBL" id="VIWY01000002">
    <property type="protein sequence ID" value="TWG24781.1"/>
    <property type="molecule type" value="Genomic_DNA"/>
</dbReference>
<accession>A0A561WLP3</accession>
<evidence type="ECO:0000313" key="2">
    <source>
        <dbReference type="Proteomes" id="UP000320239"/>
    </source>
</evidence>
<sequence length="52" mass="5435">MSDTTQDEVQAGLQAVLQSFVMVCGAPDDAAVCAQADDTLAKVDELLARAHD</sequence>